<sequence>MTDRTTRVRLSNTFNGNINNTGYALTKFCIIRSLNLDINLPIDVWGEVISWEYEMLECEVNGTKQKPLFIQLKDEVDLEITCFAFSNLADKLNEYISSLKPTEKFSVMIKNARIYVGYEDNPINKDHGCYFTKRLNFHVLKNRRLTIPSYFVRRHRINEFKFAVIRYGLQDFEINLRNYRDSRLNRKKQGFHVKGPKFDQLWLKATVIMHLFSCELVQSFDIRRVVLSVDICNCMQLSAKVAASANLAGSKHQQEPSISNLDVGMFNM</sequence>
<proteinExistence type="predicted"/>
<organism evidence="1 2">
    <name type="scientific">Tanacetum coccineum</name>
    <dbReference type="NCBI Taxonomy" id="301880"/>
    <lineage>
        <taxon>Eukaryota</taxon>
        <taxon>Viridiplantae</taxon>
        <taxon>Streptophyta</taxon>
        <taxon>Embryophyta</taxon>
        <taxon>Tracheophyta</taxon>
        <taxon>Spermatophyta</taxon>
        <taxon>Magnoliopsida</taxon>
        <taxon>eudicotyledons</taxon>
        <taxon>Gunneridae</taxon>
        <taxon>Pentapetalae</taxon>
        <taxon>asterids</taxon>
        <taxon>campanulids</taxon>
        <taxon>Asterales</taxon>
        <taxon>Asteraceae</taxon>
        <taxon>Asteroideae</taxon>
        <taxon>Anthemideae</taxon>
        <taxon>Anthemidinae</taxon>
        <taxon>Tanacetum</taxon>
    </lineage>
</organism>
<protein>
    <submittedName>
        <fullName evidence="1">Uncharacterized protein</fullName>
    </submittedName>
</protein>
<gene>
    <name evidence="1" type="ORF">Tco_0954774</name>
</gene>
<accession>A0ABQ5E5E3</accession>
<keyword evidence="2" id="KW-1185">Reference proteome</keyword>
<dbReference type="EMBL" id="BQNB010015952">
    <property type="protein sequence ID" value="GJT46059.1"/>
    <property type="molecule type" value="Genomic_DNA"/>
</dbReference>
<reference evidence="1" key="2">
    <citation type="submission" date="2022-01" db="EMBL/GenBank/DDBJ databases">
        <authorList>
            <person name="Yamashiro T."/>
            <person name="Shiraishi A."/>
            <person name="Satake H."/>
            <person name="Nakayama K."/>
        </authorList>
    </citation>
    <scope>NUCLEOTIDE SEQUENCE</scope>
</reference>
<reference evidence="1" key="1">
    <citation type="journal article" date="2022" name="Int. J. Mol. Sci.">
        <title>Draft Genome of Tanacetum Coccineum: Genomic Comparison of Closely Related Tanacetum-Family Plants.</title>
        <authorList>
            <person name="Yamashiro T."/>
            <person name="Shiraishi A."/>
            <person name="Nakayama K."/>
            <person name="Satake H."/>
        </authorList>
    </citation>
    <scope>NUCLEOTIDE SEQUENCE</scope>
</reference>
<evidence type="ECO:0000313" key="1">
    <source>
        <dbReference type="EMBL" id="GJT46059.1"/>
    </source>
</evidence>
<dbReference type="Proteomes" id="UP001151760">
    <property type="component" value="Unassembled WGS sequence"/>
</dbReference>
<comment type="caution">
    <text evidence="1">The sequence shown here is derived from an EMBL/GenBank/DDBJ whole genome shotgun (WGS) entry which is preliminary data.</text>
</comment>
<evidence type="ECO:0000313" key="2">
    <source>
        <dbReference type="Proteomes" id="UP001151760"/>
    </source>
</evidence>
<name>A0ABQ5E5E3_9ASTR</name>